<organism evidence="1 2">
    <name type="scientific">Naganishia adeliensis</name>
    <dbReference type="NCBI Taxonomy" id="92952"/>
    <lineage>
        <taxon>Eukaryota</taxon>
        <taxon>Fungi</taxon>
        <taxon>Dikarya</taxon>
        <taxon>Basidiomycota</taxon>
        <taxon>Agaricomycotina</taxon>
        <taxon>Tremellomycetes</taxon>
        <taxon>Filobasidiales</taxon>
        <taxon>Filobasidiaceae</taxon>
        <taxon>Naganishia</taxon>
    </lineage>
</organism>
<sequence length="370" mass="42141">MDAPPTVEHFLHLDPFASIVEDSGASSSTKKVKIAMYDLDGTLIQPKSGAKFPKDAGDWRWWHGKVKPKLAEAHEQDFHLVIISNQNLKDKALKEWRNKVSLICGDLPKDIPIRVLAATAKDQYRKPGTGIFDYLKELYEAKGLEIDELNSFYVGDAAGRVRDHNDTDRKFAVNAGLTFYTPEQYFKEDTTPPVYAEFKGFDAAAEMKRMNDLPLVTPTNAPIIPTDTREIVLFVGYPASGKTSFYNKYFKPHDYVHVNQDTLKSRDRCLAVVRETITFGKTGCVVDNTNRDAATRSLYVAMAKQLKVPISFVINWQNTTITIVHETAFIGFKNAVQEPDGREGFDEIKRVNFQFQGSEEERKLWTRWMW</sequence>
<evidence type="ECO:0000313" key="2">
    <source>
        <dbReference type="Proteomes" id="UP001230649"/>
    </source>
</evidence>
<dbReference type="EMBL" id="JASBWS010000031">
    <property type="protein sequence ID" value="KAJ9108508.1"/>
    <property type="molecule type" value="Genomic_DNA"/>
</dbReference>
<accession>A0ACC2WAM7</accession>
<name>A0ACC2WAM7_9TREE</name>
<gene>
    <name evidence="1" type="ORF">QFC20_003414</name>
</gene>
<reference evidence="1" key="1">
    <citation type="submission" date="2023-04" db="EMBL/GenBank/DDBJ databases">
        <title>Draft Genome sequencing of Naganishia species isolated from polar environments using Oxford Nanopore Technology.</title>
        <authorList>
            <person name="Leo P."/>
            <person name="Venkateswaran K."/>
        </authorList>
    </citation>
    <scope>NUCLEOTIDE SEQUENCE</scope>
    <source>
        <strain evidence="1">MNA-CCFEE 5262</strain>
    </source>
</reference>
<proteinExistence type="predicted"/>
<keyword evidence="2" id="KW-1185">Reference proteome</keyword>
<comment type="caution">
    <text evidence="1">The sequence shown here is derived from an EMBL/GenBank/DDBJ whole genome shotgun (WGS) entry which is preliminary data.</text>
</comment>
<dbReference type="Proteomes" id="UP001230649">
    <property type="component" value="Unassembled WGS sequence"/>
</dbReference>
<protein>
    <submittedName>
        <fullName evidence="1">Uncharacterized protein</fullName>
    </submittedName>
</protein>
<evidence type="ECO:0000313" key="1">
    <source>
        <dbReference type="EMBL" id="KAJ9108508.1"/>
    </source>
</evidence>